<dbReference type="KEGG" id="iod:EJO50_04405"/>
<dbReference type="PANTHER" id="PTHR43464">
    <property type="entry name" value="METHYLTRANSFERASE"/>
    <property type="match status" value="1"/>
</dbReference>
<organism evidence="3 4">
    <name type="scientific">Iodobacter ciconiae</name>
    <dbReference type="NCBI Taxonomy" id="2496266"/>
    <lineage>
        <taxon>Bacteria</taxon>
        <taxon>Pseudomonadati</taxon>
        <taxon>Pseudomonadota</taxon>
        <taxon>Betaproteobacteria</taxon>
        <taxon>Neisseriales</taxon>
        <taxon>Chitinibacteraceae</taxon>
        <taxon>Iodobacter</taxon>
    </lineage>
</organism>
<keyword evidence="3" id="KW-0808">Transferase</keyword>
<dbReference type="SUPFAM" id="SSF53335">
    <property type="entry name" value="S-adenosyl-L-methionine-dependent methyltransferases"/>
    <property type="match status" value="1"/>
</dbReference>
<evidence type="ECO:0000259" key="1">
    <source>
        <dbReference type="Pfam" id="PF08241"/>
    </source>
</evidence>
<dbReference type="AlphaFoldDB" id="A0A3S8ZQM7"/>
<proteinExistence type="predicted"/>
<dbReference type="Pfam" id="PF13524">
    <property type="entry name" value="Glyco_trans_1_2"/>
    <property type="match status" value="1"/>
</dbReference>
<evidence type="ECO:0000259" key="2">
    <source>
        <dbReference type="Pfam" id="PF13524"/>
    </source>
</evidence>
<dbReference type="InterPro" id="IPR029063">
    <property type="entry name" value="SAM-dependent_MTases_sf"/>
</dbReference>
<protein>
    <submittedName>
        <fullName evidence="3">Methyltransferase domain-containing protein</fullName>
    </submittedName>
</protein>
<dbReference type="RefSeq" id="WP_125971834.1">
    <property type="nucleotide sequence ID" value="NZ_CP034433.1"/>
</dbReference>
<dbReference type="PANTHER" id="PTHR43464:SF83">
    <property type="entry name" value="MALONYL-[ACYL-CARRIER PROTEIN] O-METHYLTRANSFERASE"/>
    <property type="match status" value="1"/>
</dbReference>
<evidence type="ECO:0000313" key="4">
    <source>
        <dbReference type="Proteomes" id="UP000282438"/>
    </source>
</evidence>
<dbReference type="EMBL" id="CP034433">
    <property type="protein sequence ID" value="AZN35786.1"/>
    <property type="molecule type" value="Genomic_DNA"/>
</dbReference>
<keyword evidence="3" id="KW-0489">Methyltransferase</keyword>
<dbReference type="Proteomes" id="UP000282438">
    <property type="component" value="Chromosome"/>
</dbReference>
<dbReference type="Gene3D" id="3.40.50.150">
    <property type="entry name" value="Vaccinia Virus protein VP39"/>
    <property type="match status" value="2"/>
</dbReference>
<dbReference type="GO" id="GO:0032259">
    <property type="term" value="P:methylation"/>
    <property type="evidence" value="ECO:0007669"/>
    <property type="project" value="UniProtKB-KW"/>
</dbReference>
<dbReference type="GO" id="GO:0008757">
    <property type="term" value="F:S-adenosylmethionine-dependent methyltransferase activity"/>
    <property type="evidence" value="ECO:0007669"/>
    <property type="project" value="InterPro"/>
</dbReference>
<sequence>MTYEKPWMSEEEIAVISGRLHKNDVMLEWGSGGSTNYFPQFVRQYYSIEHDGAWFDQIKPNIANNVNYNFVPVDFPLTPVTKKYQVSTYIDFVEHFKVKKFDKVLIDGRGRGWCAEKIIPYLKEESIVFIHDYWDRPNYHIVEKWYDVVDAVKTGQGIVALKIKKEFFVAEPALNQIEQGMSEFSCIFINTYYPRFVEAFYQGHPYLATASYADQLAALQASRFGDADFYSSHLNAMGWQTYDLIVNVGPLQAAWAKEHGATQSAYKLIEKQLEVLKPDVVYLQDLSLATPELISWARRYARLIVGQIASPVPNVDVKAFDLLLSSFPHFVDDFRRQNITAYYQHLAFDERVLEDVAGLPRDIPVSFVGGLSLSHGKGLAFLETLAGLTQMDFWGYGADLLASDSAIQARHHGEVWGIEMFEKLARSQITLNRHIDVAGHFANNMRLFEATGCGALLITDYKDNLSELFEIGKEIVVYRSAAECAALIEYYLSRPDEARKIANAGQVRTLRDYSYRVNAKETSAILKRHLHYQVAAQTLPAVSLSKVSYGKEEIAERQIKKKHLTAWKSEAIPARQRALVQQELSRMFAGDIPLPFSVMSFALQSILTAGQSVLEIGCASGYYAEIIPYLLKKKIVYTGVDYSEALINMARDYYPQGDFQVADGKNLPFDHDCFDVVISSCILLHVTNALEHIQETIRVAKRYIVVHRTPVCRSRATQYYKKFAYAEETVELRYNEAELLGKFYSQGCRFVRFIEFAANAGADEFEVTYILEKIVGLA</sequence>
<reference evidence="3 4" key="1">
    <citation type="submission" date="2018-12" db="EMBL/GenBank/DDBJ databases">
        <title>Complete genome sequence of Iodobacter sp. H11R3.</title>
        <authorList>
            <person name="Bae J.-W."/>
        </authorList>
    </citation>
    <scope>NUCLEOTIDE SEQUENCE [LARGE SCALE GENOMIC DNA]</scope>
    <source>
        <strain evidence="3 4">H11R3</strain>
    </source>
</reference>
<dbReference type="InterPro" id="IPR013216">
    <property type="entry name" value="Methyltransf_11"/>
</dbReference>
<dbReference type="InterPro" id="IPR055259">
    <property type="entry name" value="YkvP/CgeB_Glyco_trans-like"/>
</dbReference>
<gene>
    <name evidence="3" type="ORF">EJO50_04405</name>
</gene>
<dbReference type="Pfam" id="PF08241">
    <property type="entry name" value="Methyltransf_11"/>
    <property type="match status" value="1"/>
</dbReference>
<feature type="domain" description="Methyltransferase type 11" evidence="1">
    <location>
        <begin position="614"/>
        <end position="701"/>
    </location>
</feature>
<keyword evidence="4" id="KW-1185">Reference proteome</keyword>
<accession>A0A3S8ZQM7</accession>
<dbReference type="CDD" id="cd02440">
    <property type="entry name" value="AdoMet_MTases"/>
    <property type="match status" value="1"/>
</dbReference>
<name>A0A3S8ZQM7_9NEIS</name>
<feature type="domain" description="Spore protein YkvP/CgeB glycosyl transferase-like" evidence="2">
    <location>
        <begin position="381"/>
        <end position="521"/>
    </location>
</feature>
<dbReference type="OrthoDB" id="8756565at2"/>
<evidence type="ECO:0000313" key="3">
    <source>
        <dbReference type="EMBL" id="AZN35786.1"/>
    </source>
</evidence>